<dbReference type="EMBL" id="QGKW02002228">
    <property type="protein sequence ID" value="KAF2535048.1"/>
    <property type="molecule type" value="Genomic_DNA"/>
</dbReference>
<evidence type="ECO:0000256" key="1">
    <source>
        <dbReference type="SAM" id="Phobius"/>
    </source>
</evidence>
<gene>
    <name evidence="2" type="ORF">F2Q68_00019209</name>
</gene>
<keyword evidence="1" id="KW-1133">Transmembrane helix</keyword>
<feature type="transmembrane region" description="Helical" evidence="1">
    <location>
        <begin position="77"/>
        <end position="99"/>
    </location>
</feature>
<accession>A0A8S9FSN6</accession>
<sequence>MEAAEPVNGGSVQIQNENTSRKLPNFLQSVNIKYVKLGYHHLVKHLLKLCLVPLMAVVISEISRLTPDDFHQLWLHLQYNLVSFILLSALAVFGCTVFVMTGPRGLLLLPPSGEPSSPVQEFHGSLQSHRRLQRVFSRVSEEDSREIGFGRRDVSP</sequence>
<reference evidence="2" key="1">
    <citation type="submission" date="2019-12" db="EMBL/GenBank/DDBJ databases">
        <title>Genome sequencing and annotation of Brassica cretica.</title>
        <authorList>
            <person name="Studholme D.J."/>
            <person name="Sarris P.F."/>
        </authorList>
    </citation>
    <scope>NUCLEOTIDE SEQUENCE</scope>
    <source>
        <strain evidence="2">PFS-001/15</strain>
        <tissue evidence="2">Leaf</tissue>
    </source>
</reference>
<comment type="caution">
    <text evidence="2">The sequence shown here is derived from an EMBL/GenBank/DDBJ whole genome shotgun (WGS) entry which is preliminary data.</text>
</comment>
<keyword evidence="1" id="KW-0472">Membrane</keyword>
<protein>
    <submittedName>
        <fullName evidence="2">Uncharacterized protein</fullName>
    </submittedName>
</protein>
<proteinExistence type="predicted"/>
<dbReference type="Proteomes" id="UP000712281">
    <property type="component" value="Unassembled WGS sequence"/>
</dbReference>
<organism evidence="2 3">
    <name type="scientific">Brassica cretica</name>
    <name type="common">Mustard</name>
    <dbReference type="NCBI Taxonomy" id="69181"/>
    <lineage>
        <taxon>Eukaryota</taxon>
        <taxon>Viridiplantae</taxon>
        <taxon>Streptophyta</taxon>
        <taxon>Embryophyta</taxon>
        <taxon>Tracheophyta</taxon>
        <taxon>Spermatophyta</taxon>
        <taxon>Magnoliopsida</taxon>
        <taxon>eudicotyledons</taxon>
        <taxon>Gunneridae</taxon>
        <taxon>Pentapetalae</taxon>
        <taxon>rosids</taxon>
        <taxon>malvids</taxon>
        <taxon>Brassicales</taxon>
        <taxon>Brassicaceae</taxon>
        <taxon>Brassiceae</taxon>
        <taxon>Brassica</taxon>
    </lineage>
</organism>
<name>A0A8S9FSN6_BRACR</name>
<evidence type="ECO:0000313" key="3">
    <source>
        <dbReference type="Proteomes" id="UP000712281"/>
    </source>
</evidence>
<dbReference type="AlphaFoldDB" id="A0A8S9FSN6"/>
<keyword evidence="1" id="KW-0812">Transmembrane</keyword>
<evidence type="ECO:0000313" key="2">
    <source>
        <dbReference type="EMBL" id="KAF2535048.1"/>
    </source>
</evidence>